<feature type="region of interest" description="Disordered" evidence="1">
    <location>
        <begin position="171"/>
        <end position="266"/>
    </location>
</feature>
<feature type="compositionally biased region" description="Polar residues" evidence="1">
    <location>
        <begin position="187"/>
        <end position="196"/>
    </location>
</feature>
<organism evidence="2 3">
    <name type="scientific">Phycomyces blakesleeanus (strain ATCC 8743b / DSM 1359 / FGSC 10004 / NBRC 33097 / NRRL 1555)</name>
    <dbReference type="NCBI Taxonomy" id="763407"/>
    <lineage>
        <taxon>Eukaryota</taxon>
        <taxon>Fungi</taxon>
        <taxon>Fungi incertae sedis</taxon>
        <taxon>Mucoromycota</taxon>
        <taxon>Mucoromycotina</taxon>
        <taxon>Mucoromycetes</taxon>
        <taxon>Mucorales</taxon>
        <taxon>Phycomycetaceae</taxon>
        <taxon>Phycomyces</taxon>
    </lineage>
</organism>
<evidence type="ECO:0000313" key="3">
    <source>
        <dbReference type="Proteomes" id="UP000077315"/>
    </source>
</evidence>
<dbReference type="GeneID" id="28991869"/>
<dbReference type="OrthoDB" id="2274370at2759"/>
<name>A0A167NMV9_PHYB8</name>
<dbReference type="Proteomes" id="UP000077315">
    <property type="component" value="Unassembled WGS sequence"/>
</dbReference>
<accession>A0A167NMV9</accession>
<dbReference type="InParanoid" id="A0A167NMV9"/>
<feature type="compositionally biased region" description="Basic and acidic residues" evidence="1">
    <location>
        <begin position="221"/>
        <end position="230"/>
    </location>
</feature>
<sequence length="456" mass="51766">MEDNRSSIGSSISVRERAAAINIALTEEQRNKNHQRKARSTASRAPWRGVGASGTTSRLNNSTLNSNNERNTLYRTSQATRPSASHIREARHGSSAIRIDTRTHRAEYFPYQKPTLASANHVNTIDRWANHSGKSSRFSIARNSDTAFQTSRQALSSSSLATKPFELSSGSDAYKMRRMRDSDDQDTLSSRESSVQGRHDCHPTLENQRKRKLGTEEDDRDIIKRYDNKRPKSSTRYSQPSNTSTVSAHIRRSDQESTLRNSNEVSRNSDIASLYARCLQYQYILIGNQKAIEAQKQAAESELWQGYKAVEKIQRLTENNKRRNSVMPSIHGSKAVHDSQKKLFEEIDTRLEAFASIYDKFEIVLSQGESKNSPEIGKSFEEERQNYTEYVEDLGGILRDIIQCVESMQGPEYEPSDTMLGYVKLLIECKQIMDQLVQVEVEHRSLSALLSRNPSC</sequence>
<feature type="compositionally biased region" description="Low complexity" evidence="1">
    <location>
        <begin position="55"/>
        <end position="73"/>
    </location>
</feature>
<gene>
    <name evidence="2" type="ORF">PHYBLDRAFT_143284</name>
</gene>
<protein>
    <submittedName>
        <fullName evidence="2">Uncharacterized protein</fullName>
    </submittedName>
</protein>
<dbReference type="EMBL" id="KV440976">
    <property type="protein sequence ID" value="OAD76304.1"/>
    <property type="molecule type" value="Genomic_DNA"/>
</dbReference>
<dbReference type="RefSeq" id="XP_018294344.1">
    <property type="nucleotide sequence ID" value="XM_018430963.1"/>
</dbReference>
<keyword evidence="3" id="KW-1185">Reference proteome</keyword>
<proteinExistence type="predicted"/>
<reference evidence="3" key="1">
    <citation type="submission" date="2015-06" db="EMBL/GenBank/DDBJ databases">
        <title>Expansion of signal transduction pathways in fungi by whole-genome duplication.</title>
        <authorList>
            <consortium name="DOE Joint Genome Institute"/>
            <person name="Corrochano L.M."/>
            <person name="Kuo A."/>
            <person name="Marcet-Houben M."/>
            <person name="Polaino S."/>
            <person name="Salamov A."/>
            <person name="Villalobos J.M."/>
            <person name="Alvarez M.I."/>
            <person name="Avalos J."/>
            <person name="Benito E.P."/>
            <person name="Benoit I."/>
            <person name="Burger G."/>
            <person name="Camino L.P."/>
            <person name="Canovas D."/>
            <person name="Cerda-Olmedo E."/>
            <person name="Cheng J.-F."/>
            <person name="Dominguez A."/>
            <person name="Elias M."/>
            <person name="Eslava A.P."/>
            <person name="Glaser F."/>
            <person name="Grimwood J."/>
            <person name="Gutierrez G."/>
            <person name="Heitman J."/>
            <person name="Henrissat B."/>
            <person name="Iturriaga E.A."/>
            <person name="Lang B.F."/>
            <person name="Lavin J.L."/>
            <person name="Lee S."/>
            <person name="Li W."/>
            <person name="Lindquist E."/>
            <person name="Lopez-Garcia S."/>
            <person name="Luque E.M."/>
            <person name="Marcos A.T."/>
            <person name="Martin J."/>
            <person name="McCluskey K."/>
            <person name="Medina H.R."/>
            <person name="Miralles-Duran A."/>
            <person name="Miyazaki A."/>
            <person name="Munoz-Torres E."/>
            <person name="Oguiza J.A."/>
            <person name="Ohm R."/>
            <person name="Olmedo M."/>
            <person name="Orejas M."/>
            <person name="Ortiz-Castellanos L."/>
            <person name="Pisabarro A.G."/>
            <person name="Rodriguez-Romero J."/>
            <person name="Ruiz-Herrera J."/>
            <person name="Ruiz-Vazquez R."/>
            <person name="Sanz C."/>
            <person name="Schackwitz W."/>
            <person name="Schmutz J."/>
            <person name="Shahriari M."/>
            <person name="Shelest E."/>
            <person name="Silva-Franco F."/>
            <person name="Soanes D."/>
            <person name="Syed K."/>
            <person name="Tagua V.G."/>
            <person name="Talbot N.J."/>
            <person name="Thon M."/>
            <person name="De vries R.P."/>
            <person name="Wiebenga A."/>
            <person name="Yadav J.S."/>
            <person name="Braun E.L."/>
            <person name="Baker S."/>
            <person name="Garre V."/>
            <person name="Horwitz B."/>
            <person name="Torres-Martinez S."/>
            <person name="Idnurm A."/>
            <person name="Herrera-Estrella A."/>
            <person name="Gabaldon T."/>
            <person name="Grigoriev I.V."/>
        </authorList>
    </citation>
    <scope>NUCLEOTIDE SEQUENCE [LARGE SCALE GENOMIC DNA]</scope>
    <source>
        <strain evidence="3">NRRL 1555(-)</strain>
    </source>
</reference>
<dbReference type="AlphaFoldDB" id="A0A167NMV9"/>
<feature type="region of interest" description="Disordered" evidence="1">
    <location>
        <begin position="25"/>
        <end position="93"/>
    </location>
</feature>
<evidence type="ECO:0000313" key="2">
    <source>
        <dbReference type="EMBL" id="OAD76304.1"/>
    </source>
</evidence>
<feature type="compositionally biased region" description="Polar residues" evidence="1">
    <location>
        <begin position="234"/>
        <end position="247"/>
    </location>
</feature>
<feature type="compositionally biased region" description="Polar residues" evidence="1">
    <location>
        <begin position="74"/>
        <end position="83"/>
    </location>
</feature>
<dbReference type="VEuPathDB" id="FungiDB:PHYBLDRAFT_143284"/>
<evidence type="ECO:0000256" key="1">
    <source>
        <dbReference type="SAM" id="MobiDB-lite"/>
    </source>
</evidence>